<keyword evidence="9" id="KW-1185">Reference proteome</keyword>
<dbReference type="Pfam" id="PF01553">
    <property type="entry name" value="Acyltransferase"/>
    <property type="match status" value="1"/>
</dbReference>
<keyword evidence="2" id="KW-0444">Lipid biosynthesis</keyword>
<dbReference type="PANTHER" id="PTHR10434">
    <property type="entry name" value="1-ACYL-SN-GLYCEROL-3-PHOSPHATE ACYLTRANSFERASE"/>
    <property type="match status" value="1"/>
</dbReference>
<dbReference type="EMBL" id="JBITYG010000005">
    <property type="protein sequence ID" value="MFI9102660.1"/>
    <property type="molecule type" value="Genomic_DNA"/>
</dbReference>
<proteinExistence type="predicted"/>
<protein>
    <submittedName>
        <fullName evidence="8">Lysophospholipid acyltransferase family protein</fullName>
    </submittedName>
</protein>
<comment type="caution">
    <text evidence="8">The sequence shown here is derived from an EMBL/GenBank/DDBJ whole genome shotgun (WGS) entry which is preliminary data.</text>
</comment>
<keyword evidence="4" id="KW-0443">Lipid metabolism</keyword>
<evidence type="ECO:0000256" key="1">
    <source>
        <dbReference type="ARBA" id="ARBA00005189"/>
    </source>
</evidence>
<keyword evidence="5 8" id="KW-0012">Acyltransferase</keyword>
<evidence type="ECO:0000256" key="6">
    <source>
        <dbReference type="SAM" id="MobiDB-lite"/>
    </source>
</evidence>
<organism evidence="8 9">
    <name type="scientific">Streptomyces fildesensis</name>
    <dbReference type="NCBI Taxonomy" id="375757"/>
    <lineage>
        <taxon>Bacteria</taxon>
        <taxon>Bacillati</taxon>
        <taxon>Actinomycetota</taxon>
        <taxon>Actinomycetes</taxon>
        <taxon>Kitasatosporales</taxon>
        <taxon>Streptomycetaceae</taxon>
        <taxon>Streptomyces</taxon>
    </lineage>
</organism>
<comment type="pathway">
    <text evidence="1">Lipid metabolism.</text>
</comment>
<dbReference type="CDD" id="cd07989">
    <property type="entry name" value="LPLAT_AGPAT-like"/>
    <property type="match status" value="1"/>
</dbReference>
<evidence type="ECO:0000256" key="4">
    <source>
        <dbReference type="ARBA" id="ARBA00023098"/>
    </source>
</evidence>
<evidence type="ECO:0000313" key="8">
    <source>
        <dbReference type="EMBL" id="MFI9102660.1"/>
    </source>
</evidence>
<feature type="compositionally biased region" description="Basic and acidic residues" evidence="6">
    <location>
        <begin position="270"/>
        <end position="282"/>
    </location>
</feature>
<keyword evidence="3" id="KW-0808">Transferase</keyword>
<evidence type="ECO:0000259" key="7">
    <source>
        <dbReference type="SMART" id="SM00563"/>
    </source>
</evidence>
<reference evidence="8 9" key="1">
    <citation type="submission" date="2024-10" db="EMBL/GenBank/DDBJ databases">
        <title>The Natural Products Discovery Center: Release of the First 8490 Sequenced Strains for Exploring Actinobacteria Biosynthetic Diversity.</title>
        <authorList>
            <person name="Kalkreuter E."/>
            <person name="Kautsar S.A."/>
            <person name="Yang D."/>
            <person name="Bader C.D."/>
            <person name="Teijaro C.N."/>
            <person name="Fluegel L."/>
            <person name="Davis C.M."/>
            <person name="Simpson J.R."/>
            <person name="Lauterbach L."/>
            <person name="Steele A.D."/>
            <person name="Gui C."/>
            <person name="Meng S."/>
            <person name="Li G."/>
            <person name="Viehrig K."/>
            <person name="Ye F."/>
            <person name="Su P."/>
            <person name="Kiefer A.F."/>
            <person name="Nichols A."/>
            <person name="Cepeda A.J."/>
            <person name="Yan W."/>
            <person name="Fan B."/>
            <person name="Jiang Y."/>
            <person name="Adhikari A."/>
            <person name="Zheng C.-J."/>
            <person name="Schuster L."/>
            <person name="Cowan T.M."/>
            <person name="Smanski M.J."/>
            <person name="Chevrette M.G."/>
            <person name="De Carvalho L.P.S."/>
            <person name="Shen B."/>
        </authorList>
    </citation>
    <scope>NUCLEOTIDE SEQUENCE [LARGE SCALE GENOMIC DNA]</scope>
    <source>
        <strain evidence="8 9">NPDC053399</strain>
    </source>
</reference>
<evidence type="ECO:0000256" key="5">
    <source>
        <dbReference type="ARBA" id="ARBA00023315"/>
    </source>
</evidence>
<name>A0ABW8CBA1_9ACTN</name>
<dbReference type="InterPro" id="IPR002123">
    <property type="entry name" value="Plipid/glycerol_acylTrfase"/>
</dbReference>
<evidence type="ECO:0000256" key="3">
    <source>
        <dbReference type="ARBA" id="ARBA00022679"/>
    </source>
</evidence>
<sequence>MPHWLPSAPCTPGYCLAGTFATVGRPRQAVRCAAGIAVVAVGLALAPLVRCCRPALRSRLTRAWARTVPAAFGVRVRIRVSRAAGGVPAGGVLVVANHISWLDIPLVAAVRPARMLAKSEVASWPFLGPLVSRGGTLFIERDRLRALPGTVARIASVLRAGIPVVVFPEGSTWCGRRQGRFRPAVFQAALDAGVPVQPVLIRYRLGAGPATAAAFVGEDTLVASLLRVTAARGLVAEVSVLPPIPPGAHHDRRSLARAAQRAVTGPESGPQDRHGPPPEPRRRPAGRIVSGAN</sequence>
<dbReference type="Proteomes" id="UP001614394">
    <property type="component" value="Unassembled WGS sequence"/>
</dbReference>
<feature type="domain" description="Phospholipid/glycerol acyltransferase" evidence="7">
    <location>
        <begin position="92"/>
        <end position="204"/>
    </location>
</feature>
<dbReference type="SUPFAM" id="SSF69593">
    <property type="entry name" value="Glycerol-3-phosphate (1)-acyltransferase"/>
    <property type="match status" value="1"/>
</dbReference>
<dbReference type="SMART" id="SM00563">
    <property type="entry name" value="PlsC"/>
    <property type="match status" value="1"/>
</dbReference>
<dbReference type="PANTHER" id="PTHR10434:SF64">
    <property type="entry name" value="1-ACYL-SN-GLYCEROL-3-PHOSPHATE ACYLTRANSFERASE-RELATED"/>
    <property type="match status" value="1"/>
</dbReference>
<evidence type="ECO:0000313" key="9">
    <source>
        <dbReference type="Proteomes" id="UP001614394"/>
    </source>
</evidence>
<feature type="region of interest" description="Disordered" evidence="6">
    <location>
        <begin position="246"/>
        <end position="293"/>
    </location>
</feature>
<evidence type="ECO:0000256" key="2">
    <source>
        <dbReference type="ARBA" id="ARBA00022516"/>
    </source>
</evidence>
<gene>
    <name evidence="8" type="ORF">ACIGXA_19280</name>
</gene>
<dbReference type="GO" id="GO:0016746">
    <property type="term" value="F:acyltransferase activity"/>
    <property type="evidence" value="ECO:0007669"/>
    <property type="project" value="UniProtKB-KW"/>
</dbReference>
<dbReference type="RefSeq" id="WP_399651047.1">
    <property type="nucleotide sequence ID" value="NZ_JBITYG010000005.1"/>
</dbReference>
<accession>A0ABW8CBA1</accession>